<gene>
    <name evidence="1" type="ORF">ACFQE1_03430</name>
</gene>
<evidence type="ECO:0000313" key="1">
    <source>
        <dbReference type="EMBL" id="MFC6723456.1"/>
    </source>
</evidence>
<sequence length="87" mass="9978">MVDAIEKARHPEDEPLRGQFKNSILPQGILPGFGESLDDCDDFIPESMHFCCDCYDVNLTEGKRRDVYSIRRTRDSASRVVPRVFSE</sequence>
<dbReference type="EMBL" id="JBHSWU010000018">
    <property type="protein sequence ID" value="MFC6723456.1"/>
    <property type="molecule type" value="Genomic_DNA"/>
</dbReference>
<name>A0ABD5RVQ8_9EURY</name>
<proteinExistence type="predicted"/>
<keyword evidence="2" id="KW-1185">Reference proteome</keyword>
<reference evidence="1 2" key="1">
    <citation type="journal article" date="2019" name="Int. J. Syst. Evol. Microbiol.">
        <title>The Global Catalogue of Microorganisms (GCM) 10K type strain sequencing project: providing services to taxonomists for standard genome sequencing and annotation.</title>
        <authorList>
            <consortium name="The Broad Institute Genomics Platform"/>
            <consortium name="The Broad Institute Genome Sequencing Center for Infectious Disease"/>
            <person name="Wu L."/>
            <person name="Ma J."/>
        </authorList>
    </citation>
    <scope>NUCLEOTIDE SEQUENCE [LARGE SCALE GENOMIC DNA]</scope>
    <source>
        <strain evidence="1 2">NBRC 111368</strain>
    </source>
</reference>
<comment type="caution">
    <text evidence="1">The sequence shown here is derived from an EMBL/GenBank/DDBJ whole genome shotgun (WGS) entry which is preliminary data.</text>
</comment>
<dbReference type="AlphaFoldDB" id="A0ABD5RVQ8"/>
<protein>
    <submittedName>
        <fullName evidence="1">Uncharacterized protein</fullName>
    </submittedName>
</protein>
<evidence type="ECO:0000313" key="2">
    <source>
        <dbReference type="Proteomes" id="UP001596328"/>
    </source>
</evidence>
<organism evidence="1 2">
    <name type="scientific">Halobium palmae</name>
    <dbReference type="NCBI Taxonomy" id="1776492"/>
    <lineage>
        <taxon>Archaea</taxon>
        <taxon>Methanobacteriati</taxon>
        <taxon>Methanobacteriota</taxon>
        <taxon>Stenosarchaea group</taxon>
        <taxon>Halobacteria</taxon>
        <taxon>Halobacteriales</taxon>
        <taxon>Haloferacaceae</taxon>
        <taxon>Halobium</taxon>
    </lineage>
</organism>
<dbReference type="Proteomes" id="UP001596328">
    <property type="component" value="Unassembled WGS sequence"/>
</dbReference>
<accession>A0ABD5RVQ8</accession>